<organism evidence="2">
    <name type="scientific">viral metagenome</name>
    <dbReference type="NCBI Taxonomy" id="1070528"/>
    <lineage>
        <taxon>unclassified sequences</taxon>
        <taxon>metagenomes</taxon>
        <taxon>organismal metagenomes</taxon>
    </lineage>
</organism>
<feature type="compositionally biased region" description="Low complexity" evidence="1">
    <location>
        <begin position="167"/>
        <end position="178"/>
    </location>
</feature>
<reference evidence="2" key="1">
    <citation type="journal article" date="2020" name="Nature">
        <title>Giant virus diversity and host interactions through global metagenomics.</title>
        <authorList>
            <person name="Schulz F."/>
            <person name="Roux S."/>
            <person name="Paez-Espino D."/>
            <person name="Jungbluth S."/>
            <person name="Walsh D.A."/>
            <person name="Denef V.J."/>
            <person name="McMahon K.D."/>
            <person name="Konstantinidis K.T."/>
            <person name="Eloe-Fadrosh E.A."/>
            <person name="Kyrpides N.C."/>
            <person name="Woyke T."/>
        </authorList>
    </citation>
    <scope>NUCLEOTIDE SEQUENCE</scope>
    <source>
        <strain evidence="2">GVMAG-M-3300023179-33</strain>
    </source>
</reference>
<evidence type="ECO:0000256" key="1">
    <source>
        <dbReference type="SAM" id="MobiDB-lite"/>
    </source>
</evidence>
<sequence>MREITIAQFEKLPKKGPIAGRSLEAGKLYYIRDIRNKTNPVYVGKYVKPVMYYNDNSVLYNYRFEEVKYLANPSKYRREPGEIFGNVEKYYEVVDPTPTKTDIKNKKITMKELEDFIRGKKAEPHESTPNVSFFGKDYRKVRDKFNNRSKQRSSLSSSRSSRKHVSRSSSRYSRSTRSSSRRSSRSSQRSLSSRSSHRLNDDL</sequence>
<accession>A0A6C0EH28</accession>
<name>A0A6C0EH28_9ZZZZ</name>
<feature type="region of interest" description="Disordered" evidence="1">
    <location>
        <begin position="145"/>
        <end position="203"/>
    </location>
</feature>
<proteinExistence type="predicted"/>
<protein>
    <submittedName>
        <fullName evidence="2">Uncharacterized protein</fullName>
    </submittedName>
</protein>
<evidence type="ECO:0000313" key="2">
    <source>
        <dbReference type="EMBL" id="QHT27723.1"/>
    </source>
</evidence>
<feature type="compositionally biased region" description="Low complexity" evidence="1">
    <location>
        <begin position="185"/>
        <end position="194"/>
    </location>
</feature>
<dbReference type="AlphaFoldDB" id="A0A6C0EH28"/>
<dbReference type="EMBL" id="MN739827">
    <property type="protein sequence ID" value="QHT27723.1"/>
    <property type="molecule type" value="Genomic_DNA"/>
</dbReference>